<reference evidence="1" key="2">
    <citation type="submission" date="2020-05" db="UniProtKB">
        <authorList>
            <consortium name="EnsemblMetazoa"/>
        </authorList>
    </citation>
    <scope>IDENTIFICATION</scope>
    <source>
        <strain evidence="1">IAEA</strain>
    </source>
</reference>
<sequence length="479" mass="52260">MMRSLLLTQSRVVPSYYGVEPVVCAEQGTVICYCDNAEPVACAEQGAVVVLWRRACCLCRAGCCRCIMVTMQSLLPVQSRVLSLYYGAEPGACAEQGAIILSSVFGFPTLACRVVGRWSLVPLSVLVPLAFRRYEAGPLAREVRAASTLATLGTRLVGSPLAGESWADVTVIARQRLRKPLPTTVAILPLTIDVGTFTVEGEFWSGSGNDDGANDDDDDVVSERWVIRESESQIFRLPLAPTSSTLLLRYYCWALLWTLKENMVRIFSLDICEKVKVEGVLHGSVGVGPLQQTHSPDAPSRCSGATCEAVSSLSFGWGSSAAQGRKQTQENLYSQALHSSLFNSLHLVLYQSSRLKITKKRTVTQTRRFLTDLGSHPTVAEIPVVVALLVAEVVVVEEAVVVADVDAGILQQAYDSPFKVISKEPKLLKVKFDSKIKPFPPDRLKQAIVNEPVAQNAHTNTKPKKGVTFSFFNISPKEL</sequence>
<dbReference type="VEuPathDB" id="VectorBase:GPAI023810"/>
<keyword evidence="2" id="KW-1185">Reference proteome</keyword>
<proteinExistence type="predicted"/>
<dbReference type="EnsemblMetazoa" id="GPAI023810-RA">
    <property type="protein sequence ID" value="GPAI023810-PA"/>
    <property type="gene ID" value="GPAI023810"/>
</dbReference>
<name>A0A1A9ZSQ3_GLOPL</name>
<evidence type="ECO:0000313" key="2">
    <source>
        <dbReference type="Proteomes" id="UP000092445"/>
    </source>
</evidence>
<protein>
    <submittedName>
        <fullName evidence="1">Uncharacterized protein</fullName>
    </submittedName>
</protein>
<organism evidence="1 2">
    <name type="scientific">Glossina pallidipes</name>
    <name type="common">Tsetse fly</name>
    <dbReference type="NCBI Taxonomy" id="7398"/>
    <lineage>
        <taxon>Eukaryota</taxon>
        <taxon>Metazoa</taxon>
        <taxon>Ecdysozoa</taxon>
        <taxon>Arthropoda</taxon>
        <taxon>Hexapoda</taxon>
        <taxon>Insecta</taxon>
        <taxon>Pterygota</taxon>
        <taxon>Neoptera</taxon>
        <taxon>Endopterygota</taxon>
        <taxon>Diptera</taxon>
        <taxon>Brachycera</taxon>
        <taxon>Muscomorpha</taxon>
        <taxon>Hippoboscoidea</taxon>
        <taxon>Glossinidae</taxon>
        <taxon>Glossina</taxon>
    </lineage>
</organism>
<evidence type="ECO:0000313" key="1">
    <source>
        <dbReference type="EnsemblMetazoa" id="GPAI023810-PA"/>
    </source>
</evidence>
<reference evidence="2" key="1">
    <citation type="submission" date="2014-03" db="EMBL/GenBank/DDBJ databases">
        <authorList>
            <person name="Aksoy S."/>
            <person name="Warren W."/>
            <person name="Wilson R.K."/>
        </authorList>
    </citation>
    <scope>NUCLEOTIDE SEQUENCE [LARGE SCALE GENOMIC DNA]</scope>
    <source>
        <strain evidence="2">IAEA</strain>
    </source>
</reference>
<accession>A0A1A9ZSQ3</accession>
<dbReference type="AlphaFoldDB" id="A0A1A9ZSQ3"/>
<dbReference type="Proteomes" id="UP000092445">
    <property type="component" value="Unassembled WGS sequence"/>
</dbReference>